<evidence type="ECO:0008006" key="3">
    <source>
        <dbReference type="Google" id="ProtNLM"/>
    </source>
</evidence>
<comment type="caution">
    <text evidence="1">The sequence shown here is derived from an EMBL/GenBank/DDBJ whole genome shotgun (WGS) entry which is preliminary data.</text>
</comment>
<organism evidence="1 2">
    <name type="scientific">Candidatus Gottesmanbacteria bacterium RBG_16_43_7</name>
    <dbReference type="NCBI Taxonomy" id="1798373"/>
    <lineage>
        <taxon>Bacteria</taxon>
        <taxon>Candidatus Gottesmaniibacteriota</taxon>
    </lineage>
</organism>
<evidence type="ECO:0000313" key="2">
    <source>
        <dbReference type="Proteomes" id="UP000176854"/>
    </source>
</evidence>
<dbReference type="AlphaFoldDB" id="A0A1F5Z805"/>
<gene>
    <name evidence="1" type="ORF">A2154_00640</name>
</gene>
<protein>
    <recommendedName>
        <fullName evidence="3">Polymerase nucleotidyl transferase domain-containing protein</fullName>
    </recommendedName>
</protein>
<accession>A0A1F5Z805</accession>
<evidence type="ECO:0000313" key="1">
    <source>
        <dbReference type="EMBL" id="OGG08599.1"/>
    </source>
</evidence>
<proteinExistence type="predicted"/>
<reference evidence="1 2" key="1">
    <citation type="journal article" date="2016" name="Nat. Commun.">
        <title>Thousands of microbial genomes shed light on interconnected biogeochemical processes in an aquifer system.</title>
        <authorList>
            <person name="Anantharaman K."/>
            <person name="Brown C.T."/>
            <person name="Hug L.A."/>
            <person name="Sharon I."/>
            <person name="Castelle C.J."/>
            <person name="Probst A.J."/>
            <person name="Thomas B.C."/>
            <person name="Singh A."/>
            <person name="Wilkins M.J."/>
            <person name="Karaoz U."/>
            <person name="Brodie E.L."/>
            <person name="Williams K.H."/>
            <person name="Hubbard S.S."/>
            <person name="Banfield J.F."/>
        </authorList>
    </citation>
    <scope>NUCLEOTIDE SEQUENCE [LARGE SCALE GENOMIC DNA]</scope>
</reference>
<name>A0A1F5Z805_9BACT</name>
<dbReference type="EMBL" id="MFJC01000060">
    <property type="protein sequence ID" value="OGG08599.1"/>
    <property type="molecule type" value="Genomic_DNA"/>
</dbReference>
<dbReference type="Proteomes" id="UP000176854">
    <property type="component" value="Unassembled WGS sequence"/>
</dbReference>
<dbReference type="STRING" id="1798373.A2154_00640"/>
<sequence>MLTLRESVLTTIAYADVFDYPLTAREVHLWLIYRSADVSRIIKELQAITDGGGDGLYVLSGRKLLAKKRAINRRTADHKWRVARQAVGWIRRIPTISLIGVTGGLAMNNASAADDIDLFFIVRDHTLWISRFLITLTVEICGRRRHPDQKNISDAICLNMFMTESALEVIDNQQDLYGAHEVLQMIPLWERGDIYRRFLDANKWVRHFLPNAWSNKQAAVQRVQYSSRPTIFMDWSIIIKLCSLLERYARASQIWYMQKRRTREVVTLNLIQFHPQDARRNLRRKLLKRLKQFKIPLDKVFPGCIK</sequence>